<reference evidence="2 3" key="1">
    <citation type="journal article" date="2021" name="Sci. Rep.">
        <title>Chromosome anchoring in Senegalese sole (Solea senegalensis) reveals sex-associated markers and genome rearrangements in flatfish.</title>
        <authorList>
            <person name="Guerrero-Cozar I."/>
            <person name="Gomez-Garrido J."/>
            <person name="Berbel C."/>
            <person name="Martinez-Blanch J.F."/>
            <person name="Alioto T."/>
            <person name="Claros M.G."/>
            <person name="Gagnaire P.A."/>
            <person name="Manchado M."/>
        </authorList>
    </citation>
    <scope>NUCLEOTIDE SEQUENCE [LARGE SCALE GENOMIC DNA]</scope>
    <source>
        <strain evidence="2">Sse05_10M</strain>
    </source>
</reference>
<protein>
    <submittedName>
        <fullName evidence="2">Uncharacterized protein</fullName>
    </submittedName>
</protein>
<proteinExistence type="predicted"/>
<organism evidence="2 3">
    <name type="scientific">Solea senegalensis</name>
    <name type="common">Senegalese sole</name>
    <dbReference type="NCBI Taxonomy" id="28829"/>
    <lineage>
        <taxon>Eukaryota</taxon>
        <taxon>Metazoa</taxon>
        <taxon>Chordata</taxon>
        <taxon>Craniata</taxon>
        <taxon>Vertebrata</taxon>
        <taxon>Euteleostomi</taxon>
        <taxon>Actinopterygii</taxon>
        <taxon>Neopterygii</taxon>
        <taxon>Teleostei</taxon>
        <taxon>Neoteleostei</taxon>
        <taxon>Acanthomorphata</taxon>
        <taxon>Carangaria</taxon>
        <taxon>Pleuronectiformes</taxon>
        <taxon>Pleuronectoidei</taxon>
        <taxon>Soleidae</taxon>
        <taxon>Solea</taxon>
    </lineage>
</organism>
<feature type="compositionally biased region" description="Polar residues" evidence="1">
    <location>
        <begin position="169"/>
        <end position="180"/>
    </location>
</feature>
<comment type="caution">
    <text evidence="2">The sequence shown here is derived from an EMBL/GenBank/DDBJ whole genome shotgun (WGS) entry which is preliminary data.</text>
</comment>
<evidence type="ECO:0000256" key="1">
    <source>
        <dbReference type="SAM" id="MobiDB-lite"/>
    </source>
</evidence>
<evidence type="ECO:0000313" key="2">
    <source>
        <dbReference type="EMBL" id="KAG7475783.1"/>
    </source>
</evidence>
<accession>A0AAV6PU14</accession>
<feature type="compositionally biased region" description="Basic and acidic residues" evidence="1">
    <location>
        <begin position="156"/>
        <end position="167"/>
    </location>
</feature>
<feature type="region of interest" description="Disordered" evidence="1">
    <location>
        <begin position="118"/>
        <end position="189"/>
    </location>
</feature>
<keyword evidence="3" id="KW-1185">Reference proteome</keyword>
<evidence type="ECO:0000313" key="3">
    <source>
        <dbReference type="Proteomes" id="UP000693946"/>
    </source>
</evidence>
<name>A0AAV6PU14_SOLSE</name>
<dbReference type="Proteomes" id="UP000693946">
    <property type="component" value="Linkage Group LG9"/>
</dbReference>
<dbReference type="AlphaFoldDB" id="A0AAV6PU14"/>
<gene>
    <name evidence="2" type="ORF">JOB18_037530</name>
</gene>
<feature type="compositionally biased region" description="Basic and acidic residues" evidence="1">
    <location>
        <begin position="128"/>
        <end position="145"/>
    </location>
</feature>
<dbReference type="EMBL" id="JAGKHQ010000021">
    <property type="protein sequence ID" value="KAG7475783.1"/>
    <property type="molecule type" value="Genomic_DNA"/>
</dbReference>
<sequence length="189" mass="20760">MPTPGRMSTAHRILTPIKDNSAPSSPSVDTGYLGSHWCWWQFPVPHPHHVLTVPFYAPKRPPYKLPNTCCASVNQVGEIFDDAVGSVFLTEGSEVLMISFFLRTRKLQTTQRCGAVILSPGANGPQRGESRREGVGMKQRHDQAAIRDASTIASDNDGHVKRQKEAGNEASSDGELQSFTEARHHTEPS</sequence>